<keyword evidence="2" id="KW-0547">Nucleotide-binding</keyword>
<dbReference type="InterPro" id="IPR001962">
    <property type="entry name" value="Asn_synthase"/>
</dbReference>
<accession>F2KP39</accession>
<reference evidence="5 6" key="1">
    <citation type="submission" date="2011-03" db="EMBL/GenBank/DDBJ databases">
        <title>The complete genome of Archaeoglobus veneficus SNP6.</title>
        <authorList>
            <consortium name="US DOE Joint Genome Institute (JGI-PGF)"/>
            <person name="Lucas S."/>
            <person name="Copeland A."/>
            <person name="Lapidus A."/>
            <person name="Bruce D."/>
            <person name="Goodwin L."/>
            <person name="Pitluck S."/>
            <person name="Kyrpides N."/>
            <person name="Mavromatis K."/>
            <person name="Pagani I."/>
            <person name="Ivanova N."/>
            <person name="Mikhailova N."/>
            <person name="Lu M."/>
            <person name="Detter J.C."/>
            <person name="Tapia R."/>
            <person name="Han C."/>
            <person name="Land M."/>
            <person name="Hauser L."/>
            <person name="Markowitz V."/>
            <person name="Cheng J.-F."/>
            <person name="Hugenholtz P."/>
            <person name="Woyke T."/>
            <person name="Wu D."/>
            <person name="Spring S."/>
            <person name="Brambilla E."/>
            <person name="Klenk H.-P."/>
            <person name="Eisen J.A."/>
        </authorList>
    </citation>
    <scope>NUCLEOTIDE SEQUENCE [LARGE SCALE GENOMIC DNA]</scope>
    <source>
        <strain>SNP6</strain>
    </source>
</reference>
<protein>
    <submittedName>
        <fullName evidence="5">Asparagine synthase</fullName>
    </submittedName>
</protein>
<keyword evidence="3" id="KW-0067">ATP-binding</keyword>
<keyword evidence="6" id="KW-1185">Reference proteome</keyword>
<dbReference type="Proteomes" id="UP000008136">
    <property type="component" value="Chromosome"/>
</dbReference>
<feature type="domain" description="Asparagine synthetase" evidence="4">
    <location>
        <begin position="264"/>
        <end position="366"/>
    </location>
</feature>
<evidence type="ECO:0000256" key="2">
    <source>
        <dbReference type="ARBA" id="ARBA00022741"/>
    </source>
</evidence>
<dbReference type="GO" id="GO:0005829">
    <property type="term" value="C:cytosol"/>
    <property type="evidence" value="ECO:0007669"/>
    <property type="project" value="TreeGrafter"/>
</dbReference>
<dbReference type="GO" id="GO:0004066">
    <property type="term" value="F:asparagine synthase (glutamine-hydrolyzing) activity"/>
    <property type="evidence" value="ECO:0007669"/>
    <property type="project" value="InterPro"/>
</dbReference>
<proteinExistence type="predicted"/>
<evidence type="ECO:0000256" key="3">
    <source>
        <dbReference type="ARBA" id="ARBA00022840"/>
    </source>
</evidence>
<dbReference type="AlphaFoldDB" id="F2KP39"/>
<organism evidence="5 6">
    <name type="scientific">Archaeoglobus veneficus (strain DSM 11195 / SNP6)</name>
    <dbReference type="NCBI Taxonomy" id="693661"/>
    <lineage>
        <taxon>Archaea</taxon>
        <taxon>Methanobacteriati</taxon>
        <taxon>Methanobacteriota</taxon>
        <taxon>Archaeoglobi</taxon>
        <taxon>Archaeoglobales</taxon>
        <taxon>Archaeoglobaceae</taxon>
        <taxon>Archaeoglobus</taxon>
    </lineage>
</organism>
<keyword evidence="1" id="KW-0436">Ligase</keyword>
<dbReference type="EMBL" id="CP002588">
    <property type="protein sequence ID" value="AEA46347.1"/>
    <property type="molecule type" value="Genomic_DNA"/>
</dbReference>
<evidence type="ECO:0000259" key="4">
    <source>
        <dbReference type="Pfam" id="PF00733"/>
    </source>
</evidence>
<dbReference type="RefSeq" id="WP_013683022.1">
    <property type="nucleotide sequence ID" value="NC_015320.1"/>
</dbReference>
<dbReference type="CDD" id="cd01991">
    <property type="entry name" value="Asn_synthase_B_C"/>
    <property type="match status" value="1"/>
</dbReference>
<dbReference type="OrthoDB" id="8692at2157"/>
<name>F2KP39_ARCVS</name>
<evidence type="ECO:0000313" key="5">
    <source>
        <dbReference type="EMBL" id="AEA46347.1"/>
    </source>
</evidence>
<dbReference type="SUPFAM" id="SSF52402">
    <property type="entry name" value="Adenine nucleotide alpha hydrolases-like"/>
    <property type="match status" value="1"/>
</dbReference>
<dbReference type="InterPro" id="IPR050795">
    <property type="entry name" value="Asn_Synthetase"/>
</dbReference>
<feature type="domain" description="Asparagine synthetase" evidence="4">
    <location>
        <begin position="150"/>
        <end position="263"/>
    </location>
</feature>
<dbReference type="SUPFAM" id="SSF56235">
    <property type="entry name" value="N-terminal nucleophile aminohydrolases (Ntn hydrolases)"/>
    <property type="match status" value="1"/>
</dbReference>
<dbReference type="InterPro" id="IPR014729">
    <property type="entry name" value="Rossmann-like_a/b/a_fold"/>
</dbReference>
<dbReference type="InterPro" id="IPR029055">
    <property type="entry name" value="Ntn_hydrolases_N"/>
</dbReference>
<dbReference type="GO" id="GO:0005524">
    <property type="term" value="F:ATP binding"/>
    <property type="evidence" value="ECO:0007669"/>
    <property type="project" value="UniProtKB-KW"/>
</dbReference>
<dbReference type="Pfam" id="PF00733">
    <property type="entry name" value="Asn_synthase"/>
    <property type="match status" value="2"/>
</dbReference>
<dbReference type="HOGENOM" id="CLU_014658_4_0_2"/>
<dbReference type="eggNOG" id="arCOG00071">
    <property type="taxonomic scope" value="Archaea"/>
</dbReference>
<evidence type="ECO:0000313" key="6">
    <source>
        <dbReference type="Proteomes" id="UP000008136"/>
    </source>
</evidence>
<dbReference type="KEGG" id="ave:Arcve_0313"/>
<dbReference type="GeneID" id="10393407"/>
<dbReference type="Gene3D" id="3.40.50.620">
    <property type="entry name" value="HUPs"/>
    <property type="match status" value="1"/>
</dbReference>
<gene>
    <name evidence="5" type="ordered locus">Arcve_0313</name>
</gene>
<evidence type="ECO:0000256" key="1">
    <source>
        <dbReference type="ARBA" id="ARBA00022598"/>
    </source>
</evidence>
<dbReference type="STRING" id="693661.Arcve_0313"/>
<sequence>MSIYAFAEIEEGKVKRINASARYPSKQSGNVFYDADEVICSDDAPLRIKGFHAIVAFKARHVFISRDVVGGKPLYYNPEEFAFSSFKSYFDTEAIELMPGEVLKLNYDGSIEERHYYSFHDVFRKEEASVDELVERIEKSLENFKPGNSCIAFSGGVDSSLLAALYDVQLINVTASREEEEHVRYAAKLLGREIEVYRFGEQEVKEVLPEVVKAIETTNPLQVSIGIPVYLAMKFAKSLGYNQVIFGQGADELFGGYKRYESLNYEELEDALLSDVKNLGKNNLVRDVKLSYRAEVKLLTPYLQWDIISAAMNIPVDLKVRREDGRVIRKYVLRKIAEKYVPKELAYRDKKAVQYSTKTSTILEKIAKKAGMNLAEYLEGL</sequence>
<dbReference type="PANTHER" id="PTHR11772">
    <property type="entry name" value="ASPARAGINE SYNTHETASE"/>
    <property type="match status" value="1"/>
</dbReference>
<dbReference type="PANTHER" id="PTHR11772:SF2">
    <property type="entry name" value="ASPARAGINE SYNTHETASE [GLUTAMINE-HYDROLYZING]"/>
    <property type="match status" value="1"/>
</dbReference>
<dbReference type="GO" id="GO:0006529">
    <property type="term" value="P:asparagine biosynthetic process"/>
    <property type="evidence" value="ECO:0007669"/>
    <property type="project" value="InterPro"/>
</dbReference>